<dbReference type="STRING" id="1798475.A2837_03545"/>
<dbReference type="PANTHER" id="PTHR11560">
    <property type="entry name" value="39S RIBOSOMAL PROTEIN L10, MITOCHONDRIAL"/>
    <property type="match status" value="1"/>
</dbReference>
<dbReference type="InterPro" id="IPR043141">
    <property type="entry name" value="Ribosomal_uL10-like_sf"/>
</dbReference>
<keyword evidence="2 5" id="KW-0689">Ribosomal protein</keyword>
<evidence type="ECO:0000256" key="1">
    <source>
        <dbReference type="ARBA" id="ARBA00008889"/>
    </source>
</evidence>
<dbReference type="Pfam" id="PF00466">
    <property type="entry name" value="Ribosomal_L10"/>
    <property type="match status" value="1"/>
</dbReference>
<accession>A0A1F6BXS6</accession>
<organism evidence="6 7">
    <name type="scientific">Candidatus Kaiserbacteria bacterium RIFCSPHIGHO2_01_FULL_46_22</name>
    <dbReference type="NCBI Taxonomy" id="1798475"/>
    <lineage>
        <taxon>Bacteria</taxon>
        <taxon>Candidatus Kaiseribacteriota</taxon>
    </lineage>
</organism>
<dbReference type="InterPro" id="IPR047865">
    <property type="entry name" value="Ribosomal_uL10_bac_type"/>
</dbReference>
<dbReference type="SUPFAM" id="SSF160369">
    <property type="entry name" value="Ribosomal protein L10-like"/>
    <property type="match status" value="1"/>
</dbReference>
<comment type="function">
    <text evidence="5">Forms part of the ribosomal stalk, playing a central role in the interaction of the ribosome with GTP-bound translation factors.</text>
</comment>
<dbReference type="InterPro" id="IPR022973">
    <property type="entry name" value="Ribosomal_uL10_bac"/>
</dbReference>
<gene>
    <name evidence="5" type="primary">rplJ</name>
    <name evidence="6" type="ORF">A2837_03545</name>
</gene>
<dbReference type="GO" id="GO:1990904">
    <property type="term" value="C:ribonucleoprotein complex"/>
    <property type="evidence" value="ECO:0007669"/>
    <property type="project" value="UniProtKB-KW"/>
</dbReference>
<dbReference type="AlphaFoldDB" id="A0A1F6BXS6"/>
<evidence type="ECO:0000256" key="3">
    <source>
        <dbReference type="ARBA" id="ARBA00023274"/>
    </source>
</evidence>
<dbReference type="Gene3D" id="3.30.70.1730">
    <property type="match status" value="1"/>
</dbReference>
<sequence length="160" mass="17208">MTKAKKQDILAKLEGVKNDSDSIVFVSFKGLPVNDATAMRADLRSNGVGYFVAKKTLMKRAFDGAFTGEMPALDGEIAVAYSADAIAPAQNIKTFATKYKDNLSIVGGVFQGVYKNREEMTEIASIPPLQVLRGMFVNVINSPIQGFAVALNAIAEKKSV</sequence>
<evidence type="ECO:0000256" key="2">
    <source>
        <dbReference type="ARBA" id="ARBA00022980"/>
    </source>
</evidence>
<dbReference type="CDD" id="cd05797">
    <property type="entry name" value="Ribosomal_L10"/>
    <property type="match status" value="1"/>
</dbReference>
<comment type="subunit">
    <text evidence="5">Part of the ribosomal stalk of the 50S ribosomal subunit. The N-terminus interacts with L11 and the large rRNA to form the base of the stalk. The C-terminus forms an elongated spine to which L12 dimers bind in a sequential fashion forming a multimeric L10(L12)X complex.</text>
</comment>
<protein>
    <recommendedName>
        <fullName evidence="4 5">Large ribosomal subunit protein uL10</fullName>
    </recommendedName>
</protein>
<dbReference type="Proteomes" id="UP000176322">
    <property type="component" value="Unassembled WGS sequence"/>
</dbReference>
<dbReference type="Gene3D" id="6.10.250.290">
    <property type="match status" value="1"/>
</dbReference>
<dbReference type="GO" id="GO:0005840">
    <property type="term" value="C:ribosome"/>
    <property type="evidence" value="ECO:0007669"/>
    <property type="project" value="UniProtKB-KW"/>
</dbReference>
<proteinExistence type="inferred from homology"/>
<dbReference type="GO" id="GO:0006412">
    <property type="term" value="P:translation"/>
    <property type="evidence" value="ECO:0007669"/>
    <property type="project" value="UniProtKB-UniRule"/>
</dbReference>
<evidence type="ECO:0000256" key="4">
    <source>
        <dbReference type="ARBA" id="ARBA00035202"/>
    </source>
</evidence>
<reference evidence="6 7" key="1">
    <citation type="journal article" date="2016" name="Nat. Commun.">
        <title>Thousands of microbial genomes shed light on interconnected biogeochemical processes in an aquifer system.</title>
        <authorList>
            <person name="Anantharaman K."/>
            <person name="Brown C.T."/>
            <person name="Hug L.A."/>
            <person name="Sharon I."/>
            <person name="Castelle C.J."/>
            <person name="Probst A.J."/>
            <person name="Thomas B.C."/>
            <person name="Singh A."/>
            <person name="Wilkins M.J."/>
            <person name="Karaoz U."/>
            <person name="Brodie E.L."/>
            <person name="Williams K.H."/>
            <person name="Hubbard S.S."/>
            <person name="Banfield J.F."/>
        </authorList>
    </citation>
    <scope>NUCLEOTIDE SEQUENCE [LARGE SCALE GENOMIC DNA]</scope>
</reference>
<dbReference type="NCBIfam" id="NF000955">
    <property type="entry name" value="PRK00099.1-1"/>
    <property type="match status" value="1"/>
</dbReference>
<dbReference type="EMBL" id="MFKO01000008">
    <property type="protein sequence ID" value="OGG41562.1"/>
    <property type="molecule type" value="Genomic_DNA"/>
</dbReference>
<keyword evidence="5" id="KW-0694">RNA-binding</keyword>
<dbReference type="InterPro" id="IPR001790">
    <property type="entry name" value="Ribosomal_uL10"/>
</dbReference>
<keyword evidence="5" id="KW-0699">rRNA-binding</keyword>
<evidence type="ECO:0000313" key="7">
    <source>
        <dbReference type="Proteomes" id="UP000176322"/>
    </source>
</evidence>
<comment type="similarity">
    <text evidence="1 5">Belongs to the universal ribosomal protein uL10 family.</text>
</comment>
<dbReference type="HAMAP" id="MF_00362">
    <property type="entry name" value="Ribosomal_uL10"/>
    <property type="match status" value="1"/>
</dbReference>
<dbReference type="GO" id="GO:0070180">
    <property type="term" value="F:large ribosomal subunit rRNA binding"/>
    <property type="evidence" value="ECO:0007669"/>
    <property type="project" value="UniProtKB-UniRule"/>
</dbReference>
<comment type="caution">
    <text evidence="6">The sequence shown here is derived from an EMBL/GenBank/DDBJ whole genome shotgun (WGS) entry which is preliminary data.</text>
</comment>
<keyword evidence="3 5" id="KW-0687">Ribonucleoprotein</keyword>
<name>A0A1F6BXS6_9BACT</name>
<evidence type="ECO:0000256" key="5">
    <source>
        <dbReference type="HAMAP-Rule" id="MF_00362"/>
    </source>
</evidence>
<evidence type="ECO:0000313" key="6">
    <source>
        <dbReference type="EMBL" id="OGG41562.1"/>
    </source>
</evidence>